<accession>A0A1S8DJH6</accession>
<gene>
    <name evidence="2" type="ORF">BXT89_05595</name>
</gene>
<dbReference type="Proteomes" id="UP000242847">
    <property type="component" value="Unassembled WGS sequence"/>
</dbReference>
<comment type="caution">
    <text evidence="2">The sequence shown here is derived from an EMBL/GenBank/DDBJ whole genome shotgun (WGS) entry which is preliminary data.</text>
</comment>
<sequence>MKRLMIPLLLMASASAAAEQMRHSMHHGYFYGLEADALEYRFGDSGEELGYWSTEAWWGTDELKALWLSEAEYSFDHDSWETLDNRLALQTPVSDFIDLRGGLRFDTPDGENRQYAFVGLNGLLPYWLEMDSNLYVNEYGDVSLDLALEYELLLTNRLHLTPELELDAALSDDEAVGVGRGLSGMEAGLRLSYDLVDRSIVPYVGVHYERAFGRTADFAADEGEDRDGWFAVTGVRLMF</sequence>
<proteinExistence type="predicted"/>
<dbReference type="SUPFAM" id="SSF103515">
    <property type="entry name" value="Autotransporter"/>
    <property type="match status" value="1"/>
</dbReference>
<feature type="signal peptide" evidence="1">
    <location>
        <begin position="1"/>
        <end position="18"/>
    </location>
</feature>
<name>A0A1S8DJH6_9GAMM</name>
<dbReference type="Pfam" id="PF05275">
    <property type="entry name" value="CopB"/>
    <property type="match status" value="1"/>
</dbReference>
<organism evidence="2 3">
    <name type="scientific">Halopseudomonas pachastrellae</name>
    <dbReference type="NCBI Taxonomy" id="254161"/>
    <lineage>
        <taxon>Bacteria</taxon>
        <taxon>Pseudomonadati</taxon>
        <taxon>Pseudomonadota</taxon>
        <taxon>Gammaproteobacteria</taxon>
        <taxon>Pseudomonadales</taxon>
        <taxon>Pseudomonadaceae</taxon>
        <taxon>Halopseudomonas</taxon>
    </lineage>
</organism>
<keyword evidence="3" id="KW-1185">Reference proteome</keyword>
<dbReference type="AlphaFoldDB" id="A0A1S8DJH6"/>
<dbReference type="GO" id="GO:0006878">
    <property type="term" value="P:intracellular copper ion homeostasis"/>
    <property type="evidence" value="ECO:0007669"/>
    <property type="project" value="InterPro"/>
</dbReference>
<dbReference type="InterPro" id="IPR036709">
    <property type="entry name" value="Autotransporte_beta_dom_sf"/>
</dbReference>
<protein>
    <recommendedName>
        <fullName evidence="4">Copper resistance protein B</fullName>
    </recommendedName>
</protein>
<keyword evidence="1" id="KW-0732">Signal</keyword>
<evidence type="ECO:0000256" key="1">
    <source>
        <dbReference type="SAM" id="SignalP"/>
    </source>
</evidence>
<evidence type="ECO:0000313" key="3">
    <source>
        <dbReference type="Proteomes" id="UP000242847"/>
    </source>
</evidence>
<dbReference type="GO" id="GO:0009279">
    <property type="term" value="C:cell outer membrane"/>
    <property type="evidence" value="ECO:0007669"/>
    <property type="project" value="InterPro"/>
</dbReference>
<dbReference type="RefSeq" id="WP_083725569.1">
    <property type="nucleotide sequence ID" value="NZ_FOUD01000011.1"/>
</dbReference>
<dbReference type="EMBL" id="MUBC01000009">
    <property type="protein sequence ID" value="ONM44802.1"/>
    <property type="molecule type" value="Genomic_DNA"/>
</dbReference>
<evidence type="ECO:0008006" key="4">
    <source>
        <dbReference type="Google" id="ProtNLM"/>
    </source>
</evidence>
<dbReference type="InterPro" id="IPR007939">
    <property type="entry name" value="Cu-R_B_prcur"/>
</dbReference>
<dbReference type="GO" id="GO:0005507">
    <property type="term" value="F:copper ion binding"/>
    <property type="evidence" value="ECO:0007669"/>
    <property type="project" value="InterPro"/>
</dbReference>
<evidence type="ECO:0000313" key="2">
    <source>
        <dbReference type="EMBL" id="ONM44802.1"/>
    </source>
</evidence>
<dbReference type="OrthoDB" id="9778934at2"/>
<dbReference type="STRING" id="254161.SAMN05216256_111106"/>
<feature type="chain" id="PRO_5010518083" description="Copper resistance protein B" evidence="1">
    <location>
        <begin position="19"/>
        <end position="239"/>
    </location>
</feature>
<reference evidence="2 3" key="1">
    <citation type="submission" date="2017-01" db="EMBL/GenBank/DDBJ databases">
        <title>Draft genome sequence of Pseudomonas pachastrellae type strain CCUG 46540T from a deep sea.</title>
        <authorList>
            <person name="Gomila M."/>
            <person name="Mulet M."/>
            <person name="Lalucat J."/>
            <person name="Garcia-Valdes E."/>
        </authorList>
    </citation>
    <scope>NUCLEOTIDE SEQUENCE [LARGE SCALE GENOMIC DNA]</scope>
    <source>
        <strain evidence="2 3">CCUG 46540</strain>
    </source>
</reference>